<dbReference type="Gene3D" id="1.10.30.50">
    <property type="match status" value="1"/>
</dbReference>
<organism evidence="3 4">
    <name type="scientific">Streptomyces tuirus</name>
    <dbReference type="NCBI Taxonomy" id="68278"/>
    <lineage>
        <taxon>Bacteria</taxon>
        <taxon>Bacillati</taxon>
        <taxon>Actinomycetota</taxon>
        <taxon>Actinomycetes</taxon>
        <taxon>Kitasatosporales</taxon>
        <taxon>Streptomycetaceae</taxon>
        <taxon>Streptomyces</taxon>
    </lineage>
</organism>
<dbReference type="GO" id="GO:0004519">
    <property type="term" value="F:endonuclease activity"/>
    <property type="evidence" value="ECO:0007669"/>
    <property type="project" value="UniProtKB-KW"/>
</dbReference>
<keyword evidence="3" id="KW-0540">Nuclease</keyword>
<dbReference type="Proteomes" id="UP000682308">
    <property type="component" value="Unassembled WGS sequence"/>
</dbReference>
<sequence length="201" mass="23040">MANLREQADVKNDTSDVKKCSKCDAEKPVQEYYLSKGRAQQPCKPCRRAISLEYYRRNASDPDFRARRSAQGARADKKWRQKNSEYVSARLAAYREGNKTAIAEQYRKWRLANAGAVTEKNQRRRARLIDAFVAPVDRDEIWVRDDGTCKICDKQIDRSLKWPHPQSVTIDHVIPLALGGTHEPDNVQLAHAVCNSRKGDR</sequence>
<dbReference type="Pfam" id="PF01844">
    <property type="entry name" value="HNH"/>
    <property type="match status" value="1"/>
</dbReference>
<keyword evidence="3" id="KW-0378">Hydrolase</keyword>
<dbReference type="EMBL" id="JAGTPG010000001">
    <property type="protein sequence ID" value="MBR8638598.1"/>
    <property type="molecule type" value="Genomic_DNA"/>
</dbReference>
<dbReference type="GO" id="GO:0008270">
    <property type="term" value="F:zinc ion binding"/>
    <property type="evidence" value="ECO:0007669"/>
    <property type="project" value="InterPro"/>
</dbReference>
<dbReference type="InterPro" id="IPR003615">
    <property type="entry name" value="HNH_nuc"/>
</dbReference>
<dbReference type="AlphaFoldDB" id="A0A941IZ65"/>
<protein>
    <submittedName>
        <fullName evidence="3">HNH endonuclease</fullName>
    </submittedName>
</protein>
<evidence type="ECO:0000313" key="4">
    <source>
        <dbReference type="Proteomes" id="UP000682308"/>
    </source>
</evidence>
<dbReference type="InterPro" id="IPR002711">
    <property type="entry name" value="HNH"/>
</dbReference>
<proteinExistence type="predicted"/>
<keyword evidence="3" id="KW-0255">Endonuclease</keyword>
<gene>
    <name evidence="3" type="ORF">KEF29_03110</name>
</gene>
<dbReference type="GO" id="GO:0003676">
    <property type="term" value="F:nucleic acid binding"/>
    <property type="evidence" value="ECO:0007669"/>
    <property type="project" value="InterPro"/>
</dbReference>
<feature type="domain" description="HNH nuclease" evidence="2">
    <location>
        <begin position="136"/>
        <end position="196"/>
    </location>
</feature>
<evidence type="ECO:0000313" key="3">
    <source>
        <dbReference type="EMBL" id="MBR8638598.1"/>
    </source>
</evidence>
<evidence type="ECO:0000256" key="1">
    <source>
        <dbReference type="SAM" id="MobiDB-lite"/>
    </source>
</evidence>
<feature type="region of interest" description="Disordered" evidence="1">
    <location>
        <begin position="1"/>
        <end position="20"/>
    </location>
</feature>
<accession>A0A941IZ65</accession>
<dbReference type="PANTHER" id="PTHR33877:SF1">
    <property type="entry name" value="TYPE IV METHYL-DIRECTED RESTRICTION ENZYME ECOKMCRA"/>
    <property type="match status" value="1"/>
</dbReference>
<keyword evidence="4" id="KW-1185">Reference proteome</keyword>
<dbReference type="InterPro" id="IPR052892">
    <property type="entry name" value="NA-targeting_endonuclease"/>
</dbReference>
<name>A0A941IZ65_9ACTN</name>
<evidence type="ECO:0000259" key="2">
    <source>
        <dbReference type="SMART" id="SM00507"/>
    </source>
</evidence>
<reference evidence="3 4" key="1">
    <citation type="submission" date="2021-04" db="EMBL/GenBank/DDBJ databases">
        <title>Characterization of the biosynthetic gene cluster of new lipopeptides with antitumor activity in the genome of the marine Streptomyces PHM034.</title>
        <authorList>
            <person name="Ceniceros A."/>
            <person name="Canedo L."/>
            <person name="Mendez C."/>
            <person name="Olano C."/>
            <person name="Schleissner C."/>
            <person name="Cuevas C."/>
            <person name="De La Calle F."/>
            <person name="Salas J.A."/>
        </authorList>
    </citation>
    <scope>NUCLEOTIDE SEQUENCE [LARGE SCALE GENOMIC DNA]</scope>
    <source>
        <strain evidence="3 4">PHM034</strain>
    </source>
</reference>
<dbReference type="PANTHER" id="PTHR33877">
    <property type="entry name" value="SLL1193 PROTEIN"/>
    <property type="match status" value="1"/>
</dbReference>
<dbReference type="CDD" id="cd00085">
    <property type="entry name" value="HNHc"/>
    <property type="match status" value="1"/>
</dbReference>
<dbReference type="SMART" id="SM00507">
    <property type="entry name" value="HNHc"/>
    <property type="match status" value="1"/>
</dbReference>
<comment type="caution">
    <text evidence="3">The sequence shown here is derived from an EMBL/GenBank/DDBJ whole genome shotgun (WGS) entry which is preliminary data.</text>
</comment>